<evidence type="ECO:0000259" key="9">
    <source>
        <dbReference type="Pfam" id="PF16822"/>
    </source>
</evidence>
<keyword evidence="4" id="KW-0732">Signal</keyword>
<sequence>MNLPVMRSASKLNGIAFCIMLGAMFLYSLPALYGFARSQENPGSLFFDGKLVRHFEQFYDKQLFLRDPSIKLWANAQQLIFGEATSGAVLGRDGWLFTSQEYRVPNDLEASIARQVSHITQARDQLQAEGMRLVLLPVPMKLEVYADYRLRQPAETVETLYQRLQAELQAQAVEVVDLRDGFRAAASSQELFLSNDTHWSPAGARLAAELLVARHPELRGPTRFVTEQIGSKQHSGDLQRYLQFDQRLRPDYFEPVELTLYETRRQEQLVDADSLFGDIGLSTAVVGTSYTQVAEWNFIGALKQALGQDVMSVAVEAHGPFHAMDNFLKLEPKQRHGIETVIWEFPVRTLLAQQNTRRASLDPFERQF</sequence>
<evidence type="ECO:0000313" key="10">
    <source>
        <dbReference type="EMBL" id="RHW20694.1"/>
    </source>
</evidence>
<evidence type="ECO:0000313" key="11">
    <source>
        <dbReference type="Proteomes" id="UP000265745"/>
    </source>
</evidence>
<comment type="caution">
    <text evidence="10">The sequence shown here is derived from an EMBL/GenBank/DDBJ whole genome shotgun (WGS) entry which is preliminary data.</text>
</comment>
<evidence type="ECO:0000256" key="1">
    <source>
        <dbReference type="ARBA" id="ARBA00004418"/>
    </source>
</evidence>
<comment type="pathway">
    <text evidence="2">Glycan biosynthesis; alginate biosynthesis.</text>
</comment>
<dbReference type="AlphaFoldDB" id="A0A396RVQ9"/>
<evidence type="ECO:0000256" key="2">
    <source>
        <dbReference type="ARBA" id="ARBA00005182"/>
    </source>
</evidence>
<dbReference type="GO" id="GO:0042597">
    <property type="term" value="C:periplasmic space"/>
    <property type="evidence" value="ECO:0007669"/>
    <property type="project" value="UniProtKB-SubCell"/>
</dbReference>
<gene>
    <name evidence="10" type="ORF">C2846_11825</name>
</gene>
<evidence type="ECO:0000256" key="5">
    <source>
        <dbReference type="ARBA" id="ARBA00022764"/>
    </source>
</evidence>
<dbReference type="GO" id="GO:0016788">
    <property type="term" value="F:hydrolase activity, acting on ester bonds"/>
    <property type="evidence" value="ECO:0007669"/>
    <property type="project" value="UniProtKB-ARBA"/>
</dbReference>
<keyword evidence="3" id="KW-0808">Transferase</keyword>
<keyword evidence="8" id="KW-0812">Transmembrane</keyword>
<dbReference type="InterPro" id="IPR031811">
    <property type="entry name" value="ALGX/ALGJ_SGNH-like"/>
</dbReference>
<evidence type="ECO:0000256" key="3">
    <source>
        <dbReference type="ARBA" id="ARBA00022679"/>
    </source>
</evidence>
<evidence type="ECO:0000256" key="7">
    <source>
        <dbReference type="ARBA" id="ARBA00023315"/>
    </source>
</evidence>
<evidence type="ECO:0000256" key="8">
    <source>
        <dbReference type="SAM" id="Phobius"/>
    </source>
</evidence>
<dbReference type="GO" id="GO:0016746">
    <property type="term" value="F:acyltransferase activity"/>
    <property type="evidence" value="ECO:0007669"/>
    <property type="project" value="UniProtKB-KW"/>
</dbReference>
<dbReference type="EMBL" id="QJSA01000010">
    <property type="protein sequence ID" value="RHW20694.1"/>
    <property type="molecule type" value="Genomic_DNA"/>
</dbReference>
<dbReference type="RefSeq" id="WP_119701527.1">
    <property type="nucleotide sequence ID" value="NZ_QJSA01000010.1"/>
</dbReference>
<feature type="domain" description="AlgX/AlgJ SGNH hydrolase-like" evidence="9">
    <location>
        <begin position="89"/>
        <end position="346"/>
    </location>
</feature>
<keyword evidence="11" id="KW-1185">Reference proteome</keyword>
<feature type="transmembrane region" description="Helical" evidence="8">
    <location>
        <begin position="12"/>
        <end position="36"/>
    </location>
</feature>
<comment type="subcellular location">
    <subcellularLocation>
        <location evidence="1">Periplasm</location>
    </subcellularLocation>
</comment>
<proteinExistence type="predicted"/>
<protein>
    <recommendedName>
        <fullName evidence="9">AlgX/AlgJ SGNH hydrolase-like domain-containing protein</fullName>
    </recommendedName>
</protein>
<accession>A0A396RVQ9</accession>
<dbReference type="GO" id="GO:0042121">
    <property type="term" value="P:alginic acid biosynthetic process"/>
    <property type="evidence" value="ECO:0007669"/>
    <property type="project" value="UniProtKB-UniPathway"/>
</dbReference>
<dbReference type="Gene3D" id="3.40.50.1110">
    <property type="entry name" value="SGNH hydrolase"/>
    <property type="match status" value="1"/>
</dbReference>
<dbReference type="Proteomes" id="UP000265745">
    <property type="component" value="Unassembled WGS sequence"/>
</dbReference>
<keyword evidence="7" id="KW-0012">Acyltransferase</keyword>
<dbReference type="OrthoDB" id="9760774at2"/>
<dbReference type="Pfam" id="PF16822">
    <property type="entry name" value="ALGX"/>
    <property type="match status" value="1"/>
</dbReference>
<reference evidence="10 11" key="1">
    <citation type="submission" date="2018-06" db="EMBL/GenBank/DDBJ databases">
        <title>Pseudomonas jilinensis sp. nov., isolated from the production water of Jilin Oilfield in China.</title>
        <authorList>
            <person name="Wang J."/>
        </authorList>
    </citation>
    <scope>NUCLEOTIDE SEQUENCE [LARGE SCALE GENOMIC DNA]</scope>
    <source>
        <strain evidence="10 11">JS15-10A1</strain>
    </source>
</reference>
<dbReference type="SUPFAM" id="SSF52266">
    <property type="entry name" value="SGNH hydrolase"/>
    <property type="match status" value="1"/>
</dbReference>
<keyword evidence="5" id="KW-0574">Periplasm</keyword>
<evidence type="ECO:0000256" key="4">
    <source>
        <dbReference type="ARBA" id="ARBA00022729"/>
    </source>
</evidence>
<keyword evidence="6" id="KW-0016">Alginate biosynthesis</keyword>
<name>A0A396RVQ9_9PSED</name>
<keyword evidence="8" id="KW-0472">Membrane</keyword>
<evidence type="ECO:0000256" key="6">
    <source>
        <dbReference type="ARBA" id="ARBA00022841"/>
    </source>
</evidence>
<dbReference type="InterPro" id="IPR036514">
    <property type="entry name" value="SGNH_hydro_sf"/>
</dbReference>
<organism evidence="10 11">
    <name type="scientific">Pseudomonas jilinensis</name>
    <dbReference type="NCBI Taxonomy" id="2078689"/>
    <lineage>
        <taxon>Bacteria</taxon>
        <taxon>Pseudomonadati</taxon>
        <taxon>Pseudomonadota</taxon>
        <taxon>Gammaproteobacteria</taxon>
        <taxon>Pseudomonadales</taxon>
        <taxon>Pseudomonadaceae</taxon>
        <taxon>Pseudomonas</taxon>
    </lineage>
</organism>
<keyword evidence="8" id="KW-1133">Transmembrane helix</keyword>
<dbReference type="UniPathway" id="UPA00286"/>